<dbReference type="PANTHER" id="PTHR31343:SF29">
    <property type="entry name" value="DUF789 DOMAIN-CONTAINING PROTEIN"/>
    <property type="match status" value="1"/>
</dbReference>
<evidence type="ECO:0000313" key="3">
    <source>
        <dbReference type="RefSeq" id="XP_048129448.1"/>
    </source>
</evidence>
<accession>A0ABM3GYM8</accession>
<feature type="region of interest" description="Disordered" evidence="1">
    <location>
        <begin position="113"/>
        <end position="142"/>
    </location>
</feature>
<dbReference type="Proteomes" id="UP000827889">
    <property type="component" value="Chromosome 2"/>
</dbReference>
<dbReference type="InterPro" id="IPR008507">
    <property type="entry name" value="DUF789"/>
</dbReference>
<sequence>MAPTSWDLRLVPDLKDRTNMECLPFSVIPTVPVKEVPRPSHGEDKSETDGKDLADSFCLGDFWKAYEKWSAYGAGVPIVLPCGESVVQYYFPSLSAIQVFTYQKFPTALRFSGEGSSMESENDAMSDGSNRSGSSEVPSTDSFDKNLFHDFDFGMQEGSESEETPEYHHGELYFQYNEVLNPYARVPLTIKIKELAKKYPGLTTFESTDLTPYSWVAVAWYPIIQIPVMRNQKELSASFLTYHLLSWSTQGLENVIPEDNQRLECIVPPRAESKALKSGGSKTYEIRIPPFAMSTYKMHGPFWVDPRTPDRETMFSYQRAAWFWLKEHKFQHHDYNFFVSRGV</sequence>
<dbReference type="GeneID" id="115750700"/>
<organism evidence="2 3">
    <name type="scientific">Rhodamnia argentea</name>
    <dbReference type="NCBI Taxonomy" id="178133"/>
    <lineage>
        <taxon>Eukaryota</taxon>
        <taxon>Viridiplantae</taxon>
        <taxon>Streptophyta</taxon>
        <taxon>Embryophyta</taxon>
        <taxon>Tracheophyta</taxon>
        <taxon>Spermatophyta</taxon>
        <taxon>Magnoliopsida</taxon>
        <taxon>eudicotyledons</taxon>
        <taxon>Gunneridae</taxon>
        <taxon>Pentapetalae</taxon>
        <taxon>rosids</taxon>
        <taxon>malvids</taxon>
        <taxon>Myrtales</taxon>
        <taxon>Myrtaceae</taxon>
        <taxon>Myrtoideae</taxon>
        <taxon>Myrteae</taxon>
        <taxon>Australasian group</taxon>
        <taxon>Rhodamnia</taxon>
    </lineage>
</organism>
<dbReference type="Pfam" id="PF05623">
    <property type="entry name" value="DUF789"/>
    <property type="match status" value="1"/>
</dbReference>
<evidence type="ECO:0000313" key="2">
    <source>
        <dbReference type="Proteomes" id="UP000827889"/>
    </source>
</evidence>
<proteinExistence type="predicted"/>
<dbReference type="RefSeq" id="XP_048129448.1">
    <property type="nucleotide sequence ID" value="XM_048273491.1"/>
</dbReference>
<dbReference type="PANTHER" id="PTHR31343">
    <property type="entry name" value="T15D22.8"/>
    <property type="match status" value="1"/>
</dbReference>
<reference evidence="3" key="2">
    <citation type="submission" date="2025-08" db="UniProtKB">
        <authorList>
            <consortium name="RefSeq"/>
        </authorList>
    </citation>
    <scope>IDENTIFICATION</scope>
    <source>
        <tissue evidence="3">Leaf</tissue>
    </source>
</reference>
<protein>
    <submittedName>
        <fullName evidence="3">Uncharacterized protein LOC115750700</fullName>
    </submittedName>
</protein>
<evidence type="ECO:0000256" key="1">
    <source>
        <dbReference type="SAM" id="MobiDB-lite"/>
    </source>
</evidence>
<feature type="compositionally biased region" description="Polar residues" evidence="1">
    <location>
        <begin position="127"/>
        <end position="141"/>
    </location>
</feature>
<reference evidence="2" key="1">
    <citation type="submission" date="2025-05" db="UniProtKB">
        <authorList>
            <consortium name="RefSeq"/>
        </authorList>
    </citation>
    <scope>NUCLEOTIDE SEQUENCE [LARGE SCALE GENOMIC DNA]</scope>
</reference>
<keyword evidence="2" id="KW-1185">Reference proteome</keyword>
<name>A0ABM3GYM8_9MYRT</name>
<gene>
    <name evidence="3" type="primary">LOC115750700</name>
</gene>